<comment type="catalytic activity">
    <reaction evidence="4">
        <text>a 2'-deoxycytidine in DNA + S-adenosyl-L-methionine = a 5-methyl-2'-deoxycytidine in DNA + S-adenosyl-L-homocysteine + H(+)</text>
        <dbReference type="Rhea" id="RHEA:13681"/>
        <dbReference type="Rhea" id="RHEA-COMP:11369"/>
        <dbReference type="Rhea" id="RHEA-COMP:11370"/>
        <dbReference type="ChEBI" id="CHEBI:15378"/>
        <dbReference type="ChEBI" id="CHEBI:57856"/>
        <dbReference type="ChEBI" id="CHEBI:59789"/>
        <dbReference type="ChEBI" id="CHEBI:85452"/>
        <dbReference type="ChEBI" id="CHEBI:85454"/>
        <dbReference type="EC" id="2.1.1.37"/>
    </reaction>
</comment>
<keyword evidence="2" id="KW-0808">Transferase</keyword>
<gene>
    <name evidence="5" type="ORF">C8D82_1076</name>
</gene>
<evidence type="ECO:0000256" key="2">
    <source>
        <dbReference type="ARBA" id="ARBA00022679"/>
    </source>
</evidence>
<dbReference type="GeneID" id="78294573"/>
<reference evidence="5 6" key="1">
    <citation type="submission" date="2018-04" db="EMBL/GenBank/DDBJ databases">
        <title>Genomic Encyclopedia of Type Strains, Phase IV (KMG-IV): sequencing the most valuable type-strain genomes for metagenomic binning, comparative biology and taxonomic classification.</title>
        <authorList>
            <person name="Goeker M."/>
        </authorList>
    </citation>
    <scope>NUCLEOTIDE SEQUENCE [LARGE SCALE GENOMIC DNA]</scope>
    <source>
        <strain evidence="5 6">DSM 14823</strain>
    </source>
</reference>
<dbReference type="AlphaFoldDB" id="A0A2U1B6K6"/>
<name>A0A2U1B6K6_9BACT</name>
<dbReference type="RefSeq" id="WP_116883257.1">
    <property type="nucleotide sequence ID" value="NZ_CABMMC010000068.1"/>
</dbReference>
<dbReference type="OrthoDB" id="9813719at2"/>
<keyword evidence="3" id="KW-0680">Restriction system</keyword>
<organism evidence="5 6">
    <name type="scientific">Victivallis vadensis</name>
    <dbReference type="NCBI Taxonomy" id="172901"/>
    <lineage>
        <taxon>Bacteria</taxon>
        <taxon>Pseudomonadati</taxon>
        <taxon>Lentisphaerota</taxon>
        <taxon>Lentisphaeria</taxon>
        <taxon>Victivallales</taxon>
        <taxon>Victivallaceae</taxon>
        <taxon>Victivallis</taxon>
    </lineage>
</organism>
<sequence>MEKVFNNQPQYVISFDGFQNNDQHYINHLRKNGWKGQYITVDNCSNKTIPDTVNYSQISSIGEVDVVGCVAPCAGLSSLSTTSKADSPVNDWMYKCSKFVLDKVKPKIFWGENSIFLASNKGRPVADNLAKIGREYGYTFLIYATENKLHGNPQKRPRTFYFYFRNDTFKGKCPILDTLPYEYLSVEDLLSKVENRPNDPMNIPINNLSSPADHPFYQYLYEHYQAKNHRDLVLKIAPTTLNKTNTPSIIGQTVFMNEKNLDGLSDWFFQRGYEKWGKRVLAIKEKFAMGKGAWLRGPQIDRGFIPAFVGDQVMFFIHPYECRYLTFREALSVMAMPQDFELIGNIYSNRNHIAQNVCMSTSMVMSKEIEKILNGTNKTTLDIDNEYLIQDHRKKDQISKIKF</sequence>
<dbReference type="GO" id="GO:0032259">
    <property type="term" value="P:methylation"/>
    <property type="evidence" value="ECO:0007669"/>
    <property type="project" value="UniProtKB-KW"/>
</dbReference>
<keyword evidence="6" id="KW-1185">Reference proteome</keyword>
<protein>
    <submittedName>
        <fullName evidence="5">Site-specific DNA-cytosine methylase</fullName>
    </submittedName>
</protein>
<dbReference type="InterPro" id="IPR001525">
    <property type="entry name" value="C5_MeTfrase"/>
</dbReference>
<accession>A0A2U1B6K6</accession>
<dbReference type="Proteomes" id="UP000245959">
    <property type="component" value="Unassembled WGS sequence"/>
</dbReference>
<evidence type="ECO:0000256" key="4">
    <source>
        <dbReference type="ARBA" id="ARBA00047422"/>
    </source>
</evidence>
<comment type="caution">
    <text evidence="5">The sequence shown here is derived from an EMBL/GenBank/DDBJ whole genome shotgun (WGS) entry which is preliminary data.</text>
</comment>
<dbReference type="InterPro" id="IPR029063">
    <property type="entry name" value="SAM-dependent_MTases_sf"/>
</dbReference>
<dbReference type="Pfam" id="PF00145">
    <property type="entry name" value="DNA_methylase"/>
    <property type="match status" value="1"/>
</dbReference>
<evidence type="ECO:0000313" key="5">
    <source>
        <dbReference type="EMBL" id="PVY44251.1"/>
    </source>
</evidence>
<dbReference type="EMBL" id="QEKH01000007">
    <property type="protein sequence ID" value="PVY44251.1"/>
    <property type="molecule type" value="Genomic_DNA"/>
</dbReference>
<proteinExistence type="predicted"/>
<evidence type="ECO:0000313" key="6">
    <source>
        <dbReference type="Proteomes" id="UP000245959"/>
    </source>
</evidence>
<keyword evidence="1 5" id="KW-0489">Methyltransferase</keyword>
<evidence type="ECO:0000256" key="1">
    <source>
        <dbReference type="ARBA" id="ARBA00022603"/>
    </source>
</evidence>
<dbReference type="Gene3D" id="3.40.50.150">
    <property type="entry name" value="Vaccinia Virus protein VP39"/>
    <property type="match status" value="1"/>
</dbReference>
<evidence type="ECO:0000256" key="3">
    <source>
        <dbReference type="ARBA" id="ARBA00022747"/>
    </source>
</evidence>
<dbReference type="GO" id="GO:0003886">
    <property type="term" value="F:DNA (cytosine-5-)-methyltransferase activity"/>
    <property type="evidence" value="ECO:0007669"/>
    <property type="project" value="UniProtKB-EC"/>
</dbReference>
<dbReference type="SUPFAM" id="SSF53335">
    <property type="entry name" value="S-adenosyl-L-methionine-dependent methyltransferases"/>
    <property type="match status" value="1"/>
</dbReference>
<dbReference type="Gene3D" id="3.90.120.10">
    <property type="entry name" value="DNA Methylase, subunit A, domain 2"/>
    <property type="match status" value="1"/>
</dbReference>
<dbReference type="GO" id="GO:0009307">
    <property type="term" value="P:DNA restriction-modification system"/>
    <property type="evidence" value="ECO:0007669"/>
    <property type="project" value="UniProtKB-KW"/>
</dbReference>